<evidence type="ECO:0000313" key="1">
    <source>
        <dbReference type="EMBL" id="TRL38776.1"/>
    </source>
</evidence>
<protein>
    <submittedName>
        <fullName evidence="1">Uncharacterized protein</fullName>
    </submittedName>
</protein>
<proteinExistence type="predicted"/>
<dbReference type="EMBL" id="VJMG01000028">
    <property type="protein sequence ID" value="TRL38776.1"/>
    <property type="molecule type" value="Genomic_DNA"/>
</dbReference>
<name>A0A549TA75_9HYPH</name>
<organism evidence="1 2">
    <name type="scientific">Rhizobium straminoryzae</name>
    <dbReference type="NCBI Taxonomy" id="1387186"/>
    <lineage>
        <taxon>Bacteria</taxon>
        <taxon>Pseudomonadati</taxon>
        <taxon>Pseudomonadota</taxon>
        <taxon>Alphaproteobacteria</taxon>
        <taxon>Hyphomicrobiales</taxon>
        <taxon>Rhizobiaceae</taxon>
        <taxon>Rhizobium/Agrobacterium group</taxon>
        <taxon>Rhizobium</taxon>
    </lineage>
</organism>
<reference evidence="1 2" key="1">
    <citation type="submission" date="2019-07" db="EMBL/GenBank/DDBJ databases">
        <title>Ln-dependent methylotrophs.</title>
        <authorList>
            <person name="Tani A."/>
        </authorList>
    </citation>
    <scope>NUCLEOTIDE SEQUENCE [LARGE SCALE GENOMIC DNA]</scope>
    <source>
        <strain evidence="1 2">SM12</strain>
    </source>
</reference>
<dbReference type="AlphaFoldDB" id="A0A549TA75"/>
<gene>
    <name evidence="1" type="ORF">FNA46_11450</name>
</gene>
<dbReference type="Proteomes" id="UP000316801">
    <property type="component" value="Unassembled WGS sequence"/>
</dbReference>
<sequence>MNHLTHEELEGRLNAHRELMIDFIAALLSGEERVQDFARRLTEEASFQDHQEDPGVLSEDDAGLAAATTAADEVRSILEAARARADALQNRHG</sequence>
<dbReference type="RefSeq" id="WP_143125335.1">
    <property type="nucleotide sequence ID" value="NZ_VJMG01000028.1"/>
</dbReference>
<comment type="caution">
    <text evidence="1">The sequence shown here is derived from an EMBL/GenBank/DDBJ whole genome shotgun (WGS) entry which is preliminary data.</text>
</comment>
<keyword evidence="2" id="KW-1185">Reference proteome</keyword>
<evidence type="ECO:0000313" key="2">
    <source>
        <dbReference type="Proteomes" id="UP000316801"/>
    </source>
</evidence>
<accession>A0A549TA75</accession>